<reference evidence="3 4" key="1">
    <citation type="submission" date="2024-06" db="EMBL/GenBank/DDBJ databases">
        <title>Genomic Encyclopedia of Type Strains, Phase IV (KMG-IV): sequencing the most valuable type-strain genomes for metagenomic binning, comparative biology and taxonomic classification.</title>
        <authorList>
            <person name="Goeker M."/>
        </authorList>
    </citation>
    <scope>NUCLEOTIDE SEQUENCE [LARGE SCALE GENOMIC DNA]</scope>
    <source>
        <strain evidence="3 4">DSM 105042</strain>
    </source>
</reference>
<dbReference type="PANTHER" id="PTHR13812">
    <property type="entry name" value="KETIMINE REDUCTASE MU-CRYSTALLIN"/>
    <property type="match status" value="1"/>
</dbReference>
<keyword evidence="3" id="KW-0560">Oxidoreductase</keyword>
<comment type="caution">
    <text evidence="3">The sequence shown here is derived from an EMBL/GenBank/DDBJ whole genome shotgun (WGS) entry which is preliminary data.</text>
</comment>
<sequence length="355" mass="38496">MAVEHTNSFKWYDRNEIAACDGLLDGARLHRVARRAFDDIAAGTAYGLKSTISISADELPELKTLKRTSQLPERLGWKLSCLSSVNKTYGGVKIVGANALNRRIGLARSSSTILLLDKLTMTPLCAMDATDISAARTASYATFVIDRFFQGRERISIFLFGAGPIAERIILAIEDWGAHLVNALTVQSRTRTSAADLVARLRPRISFELTAADGAEALAQSDLIITATNAKSPVFEATNVRDALVLHLGGDETPGGYLQQAIRQGLVLCDSIEMVSRRNSQSLALYFSRRGTTLEHMGPLLGIENLGTFKGKRPVGAPTHITCVGLPMLDLYVGAYVYETLLLNENNQAMLAPGV</sequence>
<evidence type="ECO:0000313" key="3">
    <source>
        <dbReference type="EMBL" id="MET3588083.1"/>
    </source>
</evidence>
<dbReference type="Gene3D" id="3.30.1780.10">
    <property type="entry name" value="ornithine cyclodeaminase, domain 1"/>
    <property type="match status" value="1"/>
</dbReference>
<dbReference type="RefSeq" id="WP_247245816.1">
    <property type="nucleotide sequence ID" value="NZ_JALJRA010000020.1"/>
</dbReference>
<dbReference type="InterPro" id="IPR003462">
    <property type="entry name" value="ODC_Mu_crystall"/>
</dbReference>
<dbReference type="InterPro" id="IPR023401">
    <property type="entry name" value="ODC_N"/>
</dbReference>
<gene>
    <name evidence="3" type="ORF">ABID21_004216</name>
</gene>
<dbReference type="PANTHER" id="PTHR13812:SF19">
    <property type="entry name" value="KETIMINE REDUCTASE MU-CRYSTALLIN"/>
    <property type="match status" value="1"/>
</dbReference>
<comment type="similarity">
    <text evidence="1">Belongs to the ornithine cyclodeaminase/mu-crystallin family.</text>
</comment>
<dbReference type="InterPro" id="IPR036291">
    <property type="entry name" value="NAD(P)-bd_dom_sf"/>
</dbReference>
<dbReference type="GO" id="GO:0000286">
    <property type="term" value="F:alanine dehydrogenase activity"/>
    <property type="evidence" value="ECO:0007669"/>
    <property type="project" value="UniProtKB-EC"/>
</dbReference>
<name>A0ABV2HC11_9HYPH</name>
<keyword evidence="2" id="KW-0520">NAD</keyword>
<dbReference type="EC" id="1.4.1.1" evidence="3"/>
<dbReference type="EMBL" id="JBEPLJ010000019">
    <property type="protein sequence ID" value="MET3588083.1"/>
    <property type="molecule type" value="Genomic_DNA"/>
</dbReference>
<dbReference type="SUPFAM" id="SSF51735">
    <property type="entry name" value="NAD(P)-binding Rossmann-fold domains"/>
    <property type="match status" value="1"/>
</dbReference>
<proteinExistence type="inferred from homology"/>
<dbReference type="Pfam" id="PF02423">
    <property type="entry name" value="OCD_Mu_crystall"/>
    <property type="match status" value="1"/>
</dbReference>
<accession>A0ABV2HC11</accession>
<evidence type="ECO:0000313" key="4">
    <source>
        <dbReference type="Proteomes" id="UP001549031"/>
    </source>
</evidence>
<keyword evidence="4" id="KW-1185">Reference proteome</keyword>
<organism evidence="3 4">
    <name type="scientific">Pseudorhizobium tarimense</name>
    <dbReference type="NCBI Taxonomy" id="1079109"/>
    <lineage>
        <taxon>Bacteria</taxon>
        <taxon>Pseudomonadati</taxon>
        <taxon>Pseudomonadota</taxon>
        <taxon>Alphaproteobacteria</taxon>
        <taxon>Hyphomicrobiales</taxon>
        <taxon>Rhizobiaceae</taxon>
        <taxon>Rhizobium/Agrobacterium group</taxon>
        <taxon>Pseudorhizobium</taxon>
    </lineage>
</organism>
<evidence type="ECO:0000256" key="2">
    <source>
        <dbReference type="ARBA" id="ARBA00023027"/>
    </source>
</evidence>
<dbReference type="Proteomes" id="UP001549031">
    <property type="component" value="Unassembled WGS sequence"/>
</dbReference>
<protein>
    <submittedName>
        <fullName evidence="3">Alanine dehydrogenase</fullName>
        <ecNumber evidence="3">1.4.1.1</ecNumber>
    </submittedName>
</protein>
<dbReference type="Gene3D" id="3.40.50.720">
    <property type="entry name" value="NAD(P)-binding Rossmann-like Domain"/>
    <property type="match status" value="1"/>
</dbReference>
<evidence type="ECO:0000256" key="1">
    <source>
        <dbReference type="ARBA" id="ARBA00008903"/>
    </source>
</evidence>